<gene>
    <name evidence="2" type="ORF">PBRASI_LOCUS1915</name>
</gene>
<dbReference type="Proteomes" id="UP000789739">
    <property type="component" value="Unassembled WGS sequence"/>
</dbReference>
<evidence type="ECO:0000256" key="1">
    <source>
        <dbReference type="SAM" id="Phobius"/>
    </source>
</evidence>
<keyword evidence="1" id="KW-1133">Transmembrane helix</keyword>
<organism evidence="2 3">
    <name type="scientific">Paraglomus brasilianum</name>
    <dbReference type="NCBI Taxonomy" id="144538"/>
    <lineage>
        <taxon>Eukaryota</taxon>
        <taxon>Fungi</taxon>
        <taxon>Fungi incertae sedis</taxon>
        <taxon>Mucoromycota</taxon>
        <taxon>Glomeromycotina</taxon>
        <taxon>Glomeromycetes</taxon>
        <taxon>Paraglomerales</taxon>
        <taxon>Paraglomeraceae</taxon>
        <taxon>Paraglomus</taxon>
    </lineage>
</organism>
<reference evidence="2" key="1">
    <citation type="submission" date="2021-06" db="EMBL/GenBank/DDBJ databases">
        <authorList>
            <person name="Kallberg Y."/>
            <person name="Tangrot J."/>
            <person name="Rosling A."/>
        </authorList>
    </citation>
    <scope>NUCLEOTIDE SEQUENCE</scope>
    <source>
        <strain evidence="2">BR232B</strain>
    </source>
</reference>
<dbReference type="AlphaFoldDB" id="A0A9N8WEZ9"/>
<feature type="transmembrane region" description="Helical" evidence="1">
    <location>
        <begin position="184"/>
        <end position="202"/>
    </location>
</feature>
<dbReference type="OrthoDB" id="2397459at2759"/>
<protein>
    <submittedName>
        <fullName evidence="2">8839_t:CDS:1</fullName>
    </submittedName>
</protein>
<keyword evidence="3" id="KW-1185">Reference proteome</keyword>
<dbReference type="Gene3D" id="1.20.1170.10">
    <property type="match status" value="1"/>
</dbReference>
<keyword evidence="1" id="KW-0472">Membrane</keyword>
<dbReference type="EMBL" id="CAJVPI010000136">
    <property type="protein sequence ID" value="CAG8487507.1"/>
    <property type="molecule type" value="Genomic_DNA"/>
</dbReference>
<keyword evidence="1" id="KW-0812">Transmembrane</keyword>
<comment type="caution">
    <text evidence="2">The sequence shown here is derived from an EMBL/GenBank/DDBJ whole genome shotgun (WGS) entry which is preliminary data.</text>
</comment>
<feature type="transmembrane region" description="Helical" evidence="1">
    <location>
        <begin position="208"/>
        <end position="231"/>
    </location>
</feature>
<name>A0A9N8WEZ9_9GLOM</name>
<accession>A0A9N8WEZ9</accession>
<proteinExistence type="predicted"/>
<evidence type="ECO:0000313" key="2">
    <source>
        <dbReference type="EMBL" id="CAG8487507.1"/>
    </source>
</evidence>
<sequence>MVTDSKHATNETLVVNLSELPKPANVEFTLLTKTVSDILQHYNDLSDPKIINEINNLEYKLLVEDIVQQQKAFIELVEDCTHAVNIMSTYMKANNEYIEIMMQEPVSGEEFLDAITSLLELATAHKKLVEKENKAFCQLQFNLQNILSNLGDYNVDLSGDQRLMGHMLEQDASKFRKTEKENKWAAVGTGIGAGIALAATPFTAGASLAVVGALAVGSGGAMIGTTIQTIINGGRAKGTEKELELLRLEEVKMHAIAIAEDLKTILVELTPLDTFWQTEIDGCNGILEKYQDIANTSTFKVTKMKGMTTIRQWDSVKATFESFQRKLEQCIN</sequence>
<evidence type="ECO:0000313" key="3">
    <source>
        <dbReference type="Proteomes" id="UP000789739"/>
    </source>
</evidence>